<dbReference type="RefSeq" id="WP_210219196.1">
    <property type="nucleotide sequence ID" value="NZ_CP072793.1"/>
</dbReference>
<evidence type="ECO:0000313" key="3">
    <source>
        <dbReference type="Proteomes" id="UP000672009"/>
    </source>
</evidence>
<dbReference type="Proteomes" id="UP000672009">
    <property type="component" value="Chromosome"/>
</dbReference>
<dbReference type="KEGG" id="tun:J9260_00930"/>
<evidence type="ECO:0000256" key="1">
    <source>
        <dbReference type="SAM" id="SignalP"/>
    </source>
</evidence>
<keyword evidence="1" id="KW-0732">Signal</keyword>
<organism evidence="2 3">
    <name type="scientific">Thiothrix unzii</name>
    <dbReference type="NCBI Taxonomy" id="111769"/>
    <lineage>
        <taxon>Bacteria</taxon>
        <taxon>Pseudomonadati</taxon>
        <taxon>Pseudomonadota</taxon>
        <taxon>Gammaproteobacteria</taxon>
        <taxon>Thiotrichales</taxon>
        <taxon>Thiotrichaceae</taxon>
        <taxon>Thiothrix</taxon>
    </lineage>
</organism>
<dbReference type="AlphaFoldDB" id="A0A975F9U3"/>
<protein>
    <recommendedName>
        <fullName evidence="4">Secreted protein</fullName>
    </recommendedName>
</protein>
<sequence>MNKKLGKISLIAAALLLNSYAYADYPLTCRGGGSLSIHNVGGNQVQIRFSPGAGAVTNGLQPGQCTWSDRALRDSEPRRICDSSSSASSYVAQLLNSNAYTIFQIGQGRPGCFSVTRVGP</sequence>
<evidence type="ECO:0000313" key="2">
    <source>
        <dbReference type="EMBL" id="QTR53686.1"/>
    </source>
</evidence>
<proteinExistence type="predicted"/>
<reference evidence="2" key="1">
    <citation type="submission" date="2021-04" db="EMBL/GenBank/DDBJ databases">
        <title>Genomics, taxonomy and metabolism of representatives of sulfur bacteria of the genus Thiothrix: Thiothrix fructosivorans QT, Thiothrix unzii A1T and three new species, Thiothrix subterranea sp. nov., Thiothrix litoralis sp. nov. and 'Candidatus Thiothrix anitrata' sp. nov.</title>
        <authorList>
            <person name="Ravin N.V."/>
            <person name="Smolyakov D."/>
            <person name="Rudenko T.S."/>
            <person name="Mardanov A.V."/>
            <person name="Beletsky A.V."/>
            <person name="Markov N.D."/>
            <person name="Fomenkov A.I."/>
            <person name="Roberts R.J."/>
            <person name="Karnachuk O.V."/>
            <person name="Novikov A."/>
            <person name="Grabovich M.Y."/>
        </authorList>
    </citation>
    <scope>NUCLEOTIDE SEQUENCE</scope>
    <source>
        <strain evidence="2">A1</strain>
    </source>
</reference>
<feature type="chain" id="PRO_5037424189" description="Secreted protein" evidence="1">
    <location>
        <begin position="24"/>
        <end position="120"/>
    </location>
</feature>
<evidence type="ECO:0008006" key="4">
    <source>
        <dbReference type="Google" id="ProtNLM"/>
    </source>
</evidence>
<gene>
    <name evidence="2" type="ORF">J9260_00930</name>
</gene>
<feature type="signal peptide" evidence="1">
    <location>
        <begin position="1"/>
        <end position="23"/>
    </location>
</feature>
<keyword evidence="3" id="KW-1185">Reference proteome</keyword>
<name>A0A975F9U3_9GAMM</name>
<dbReference type="EMBL" id="CP072793">
    <property type="protein sequence ID" value="QTR53686.1"/>
    <property type="molecule type" value="Genomic_DNA"/>
</dbReference>
<accession>A0A975F9U3</accession>